<dbReference type="InterPro" id="IPR003458">
    <property type="entry name" value="Phage_T4_Gp38_tail_assem"/>
</dbReference>
<accession>A0A5U7LSL6</accession>
<dbReference type="Pfam" id="PF02413">
    <property type="entry name" value="Caudo_TAP"/>
    <property type="match status" value="1"/>
</dbReference>
<dbReference type="EMBL" id="AAGSEK010000016">
    <property type="protein sequence ID" value="EBR4141878.1"/>
    <property type="molecule type" value="Genomic_DNA"/>
</dbReference>
<protein>
    <submittedName>
        <fullName evidence="1">Tail fiber assembly protein</fullName>
    </submittedName>
</protein>
<name>A0A5U7LSL6_SALER</name>
<comment type="caution">
    <text evidence="1">The sequence shown here is derived from an EMBL/GenBank/DDBJ whole genome shotgun (WGS) entry which is preliminary data.</text>
</comment>
<evidence type="ECO:0000313" key="1">
    <source>
        <dbReference type="EMBL" id="EBR4141878.1"/>
    </source>
</evidence>
<sequence>MATGRLIVSDKEVVGRLPVPVGYQAKAETTRQKLLNDANNVIKDWRTELTLGIISDKNKATLINWMGYINKLKNIDFSQVNDEATFEKIKWSELPKECFTDWPEKAKL</sequence>
<gene>
    <name evidence="1" type="ORF">BVJ40_11110</name>
</gene>
<dbReference type="AlphaFoldDB" id="A0A5U7LSL6"/>
<proteinExistence type="predicted"/>
<reference evidence="1" key="1">
    <citation type="submission" date="2018-07" db="EMBL/GenBank/DDBJ databases">
        <authorList>
            <consortium name="PulseNet: The National Subtyping Network for Foodborne Disease Surveillance"/>
            <person name="Tarr C.L."/>
            <person name="Trees E."/>
            <person name="Katz L.S."/>
            <person name="Carleton-Romer H.A."/>
            <person name="Stroika S."/>
            <person name="Kucerova Z."/>
            <person name="Roache K.F."/>
            <person name="Sabol A.L."/>
            <person name="Besser J."/>
            <person name="Gerner-Smidt P."/>
        </authorList>
    </citation>
    <scope>NUCLEOTIDE SEQUENCE</scope>
    <source>
        <strain evidence="1">PNUSAS006765</strain>
    </source>
</reference>
<organism evidence="1">
    <name type="scientific">Salmonella enterica</name>
    <name type="common">Salmonella choleraesuis</name>
    <dbReference type="NCBI Taxonomy" id="28901"/>
    <lineage>
        <taxon>Bacteria</taxon>
        <taxon>Pseudomonadati</taxon>
        <taxon>Pseudomonadota</taxon>
        <taxon>Gammaproteobacteria</taxon>
        <taxon>Enterobacterales</taxon>
        <taxon>Enterobacteriaceae</taxon>
        <taxon>Salmonella</taxon>
    </lineage>
</organism>